<reference evidence="2 3" key="1">
    <citation type="submission" date="2018-07" db="EMBL/GenBank/DDBJ databases">
        <title>Chitinophaga K2CV101002-2 sp. nov., isolated from a monsoon evergreen broad-leaved forest soil.</title>
        <authorList>
            <person name="Lv Y."/>
        </authorList>
    </citation>
    <scope>NUCLEOTIDE SEQUENCE [LARGE SCALE GENOMIC DNA]</scope>
    <source>
        <strain evidence="2 3">GDMCC 1.1288</strain>
    </source>
</reference>
<sequence length="401" mass="47261">MWNEYSFSELFLPTTILIAVIFLYALKTLRRPDLAFLIAVLKGCLFYTYFQFFSVNGYYLLDDIVYFNDSLNYWKEGNSFISIILDSKKFAYLFSIAGGQNILYFLYNILSFDFFGGFYFAPVCLNIILTVTSARIMYKFLQNIGFNNMICKLYFVFFILHWEIIAWSNFLNLKDTLVHTLTITSFYYLQKLQLKQTKKVRTFLAVAFVMIVLSFLRFYIPLFMIFTFITYRFLQFVNAIKDKKLRILILVSVLFIGPLLCLQFLLSRYQFEINLFLGSFTNPLFGAIRYLFTPIPWQIEPDYTFLFWPSVFNWISLPFMIYGIFMLFKMDNPGIKLLMLYFILISIFYGCFGELQGPRHRLQIDFIIILAQLIGVLSLWAGKGKVIDLDTKPSAFLIPQT</sequence>
<accession>A0A3E1YCL4</accession>
<feature type="transmembrane region" description="Helical" evidence="1">
    <location>
        <begin position="334"/>
        <end position="352"/>
    </location>
</feature>
<dbReference type="Proteomes" id="UP000260644">
    <property type="component" value="Unassembled WGS sequence"/>
</dbReference>
<keyword evidence="1" id="KW-0812">Transmembrane</keyword>
<dbReference type="EMBL" id="QPMM01000003">
    <property type="protein sequence ID" value="RFS23951.1"/>
    <property type="molecule type" value="Genomic_DNA"/>
</dbReference>
<keyword evidence="3" id="KW-1185">Reference proteome</keyword>
<feature type="transmembrane region" description="Helical" evidence="1">
    <location>
        <begin position="6"/>
        <end position="26"/>
    </location>
</feature>
<feature type="transmembrane region" description="Helical" evidence="1">
    <location>
        <begin position="150"/>
        <end position="170"/>
    </location>
</feature>
<feature type="transmembrane region" description="Helical" evidence="1">
    <location>
        <begin position="304"/>
        <end position="328"/>
    </location>
</feature>
<evidence type="ECO:0000256" key="1">
    <source>
        <dbReference type="SAM" id="Phobius"/>
    </source>
</evidence>
<evidence type="ECO:0000313" key="3">
    <source>
        <dbReference type="Proteomes" id="UP000260644"/>
    </source>
</evidence>
<organism evidence="2 3">
    <name type="scientific">Chitinophaga silvatica</name>
    <dbReference type="NCBI Taxonomy" id="2282649"/>
    <lineage>
        <taxon>Bacteria</taxon>
        <taxon>Pseudomonadati</taxon>
        <taxon>Bacteroidota</taxon>
        <taxon>Chitinophagia</taxon>
        <taxon>Chitinophagales</taxon>
        <taxon>Chitinophagaceae</taxon>
        <taxon>Chitinophaga</taxon>
    </lineage>
</organism>
<keyword evidence="1" id="KW-1133">Transmembrane helix</keyword>
<name>A0A3E1YCL4_9BACT</name>
<feature type="transmembrane region" description="Helical" evidence="1">
    <location>
        <begin position="247"/>
        <end position="267"/>
    </location>
</feature>
<feature type="transmembrane region" description="Helical" evidence="1">
    <location>
        <begin position="273"/>
        <end position="292"/>
    </location>
</feature>
<gene>
    <name evidence="2" type="ORF">DVR12_08695</name>
</gene>
<evidence type="ECO:0000313" key="2">
    <source>
        <dbReference type="EMBL" id="RFS23951.1"/>
    </source>
</evidence>
<feature type="transmembrane region" description="Helical" evidence="1">
    <location>
        <begin position="203"/>
        <end position="226"/>
    </location>
</feature>
<feature type="transmembrane region" description="Helical" evidence="1">
    <location>
        <begin position="364"/>
        <end position="382"/>
    </location>
</feature>
<proteinExistence type="predicted"/>
<evidence type="ECO:0008006" key="4">
    <source>
        <dbReference type="Google" id="ProtNLM"/>
    </source>
</evidence>
<comment type="caution">
    <text evidence="2">The sequence shown here is derived from an EMBL/GenBank/DDBJ whole genome shotgun (WGS) entry which is preliminary data.</text>
</comment>
<feature type="transmembrane region" description="Helical" evidence="1">
    <location>
        <begin position="116"/>
        <end position="138"/>
    </location>
</feature>
<dbReference type="AlphaFoldDB" id="A0A3E1YCL4"/>
<protein>
    <recommendedName>
        <fullName evidence="4">Dolichyl-phosphate-mannose-protein mannosyltransferase</fullName>
    </recommendedName>
</protein>
<keyword evidence="1" id="KW-0472">Membrane</keyword>